<dbReference type="PROSITE" id="PS51186">
    <property type="entry name" value="GNAT"/>
    <property type="match status" value="1"/>
</dbReference>
<organism evidence="2 3">
    <name type="scientific">Leisingera daeponensis</name>
    <dbReference type="NCBI Taxonomy" id="405746"/>
    <lineage>
        <taxon>Bacteria</taxon>
        <taxon>Pseudomonadati</taxon>
        <taxon>Pseudomonadota</taxon>
        <taxon>Alphaproteobacteria</taxon>
        <taxon>Rhodobacterales</taxon>
        <taxon>Roseobacteraceae</taxon>
        <taxon>Leisingera</taxon>
    </lineage>
</organism>
<feature type="domain" description="N-acetyltransferase" evidence="1">
    <location>
        <begin position="8"/>
        <end position="176"/>
    </location>
</feature>
<protein>
    <submittedName>
        <fullName evidence="2">GNAT family N-acetyltransferase</fullName>
    </submittedName>
</protein>
<gene>
    <name evidence="2" type="ORF">KUV26_10810</name>
</gene>
<dbReference type="Proteomes" id="UP000766629">
    <property type="component" value="Unassembled WGS sequence"/>
</dbReference>
<dbReference type="Pfam" id="PF00583">
    <property type="entry name" value="Acetyltransf_1"/>
    <property type="match status" value="1"/>
</dbReference>
<name>A0ABS7NGE6_9RHOB</name>
<evidence type="ECO:0000259" key="1">
    <source>
        <dbReference type="PROSITE" id="PS51186"/>
    </source>
</evidence>
<dbReference type="RefSeq" id="WP_222508332.1">
    <property type="nucleotide sequence ID" value="NZ_JAHVJA010000003.1"/>
</dbReference>
<keyword evidence="3" id="KW-1185">Reference proteome</keyword>
<reference evidence="2 3" key="1">
    <citation type="submission" date="2021-06" db="EMBL/GenBank/DDBJ databases">
        <title>50 bacteria genomes isolated from Dapeng, Shenzhen, China.</title>
        <authorList>
            <person name="Zheng W."/>
            <person name="Yu S."/>
            <person name="Huang Y."/>
        </authorList>
    </citation>
    <scope>NUCLEOTIDE SEQUENCE [LARGE SCALE GENOMIC DNA]</scope>
    <source>
        <strain evidence="2 3">DP1N14-2</strain>
    </source>
</reference>
<proteinExistence type="predicted"/>
<comment type="caution">
    <text evidence="2">The sequence shown here is derived from an EMBL/GenBank/DDBJ whole genome shotgun (WGS) entry which is preliminary data.</text>
</comment>
<dbReference type="InterPro" id="IPR000182">
    <property type="entry name" value="GNAT_dom"/>
</dbReference>
<dbReference type="SUPFAM" id="SSF55729">
    <property type="entry name" value="Acyl-CoA N-acyltransferases (Nat)"/>
    <property type="match status" value="1"/>
</dbReference>
<evidence type="ECO:0000313" key="2">
    <source>
        <dbReference type="EMBL" id="MBY6139927.1"/>
    </source>
</evidence>
<dbReference type="PANTHER" id="PTHR43072">
    <property type="entry name" value="N-ACETYLTRANSFERASE"/>
    <property type="match status" value="1"/>
</dbReference>
<dbReference type="EMBL" id="JAHVJA010000003">
    <property type="protein sequence ID" value="MBY6139927.1"/>
    <property type="molecule type" value="Genomic_DNA"/>
</dbReference>
<dbReference type="Gene3D" id="3.40.630.30">
    <property type="match status" value="1"/>
</dbReference>
<sequence>MTAQAAQTAIRPANADDCSSLAALSLEVWCGTYLQNGINSHFADYVLSQYTPAHFAAALQNPAERLLVSQNLDGIDGYIRLAHGQPNPVDNQSRTEIMTLYVQPRHQGNGTGLRLLQAGLQLCRDNHWDAPWLASNSDNTSAISFYLRNGFEHAGLTHFRIGDSHYPNDVLRFRSP</sequence>
<evidence type="ECO:0000313" key="3">
    <source>
        <dbReference type="Proteomes" id="UP000766629"/>
    </source>
</evidence>
<dbReference type="InterPro" id="IPR016181">
    <property type="entry name" value="Acyl_CoA_acyltransferase"/>
</dbReference>
<dbReference type="CDD" id="cd04301">
    <property type="entry name" value="NAT_SF"/>
    <property type="match status" value="1"/>
</dbReference>
<accession>A0ABS7NGE6</accession>